<reference evidence="2" key="2">
    <citation type="journal article" date="2015" name="Fish Shellfish Immunol.">
        <title>Early steps in the European eel (Anguilla anguilla)-Vibrio vulnificus interaction in the gills: Role of the RtxA13 toxin.</title>
        <authorList>
            <person name="Callol A."/>
            <person name="Pajuelo D."/>
            <person name="Ebbesson L."/>
            <person name="Teles M."/>
            <person name="MacKenzie S."/>
            <person name="Amaro C."/>
        </authorList>
    </citation>
    <scope>NUCLEOTIDE SEQUENCE</scope>
</reference>
<name>A0A0E9V5H1_ANGAN</name>
<dbReference type="EMBL" id="GBXM01035228">
    <property type="protein sequence ID" value="JAH73349.1"/>
    <property type="molecule type" value="Transcribed_RNA"/>
</dbReference>
<evidence type="ECO:0000313" key="2">
    <source>
        <dbReference type="EMBL" id="JAH73349.1"/>
    </source>
</evidence>
<organism evidence="2">
    <name type="scientific">Anguilla anguilla</name>
    <name type="common">European freshwater eel</name>
    <name type="synonym">Muraena anguilla</name>
    <dbReference type="NCBI Taxonomy" id="7936"/>
    <lineage>
        <taxon>Eukaryota</taxon>
        <taxon>Metazoa</taxon>
        <taxon>Chordata</taxon>
        <taxon>Craniata</taxon>
        <taxon>Vertebrata</taxon>
        <taxon>Euteleostomi</taxon>
        <taxon>Actinopterygii</taxon>
        <taxon>Neopterygii</taxon>
        <taxon>Teleostei</taxon>
        <taxon>Anguilliformes</taxon>
        <taxon>Anguillidae</taxon>
        <taxon>Anguilla</taxon>
    </lineage>
</organism>
<accession>A0A0E9V5H1</accession>
<sequence length="44" mass="5057">MGGGSMWRWAECWPFNRTLPCLLYALLHNAHTTTRTKNLAHNVS</sequence>
<protein>
    <submittedName>
        <fullName evidence="2">Uncharacterized protein</fullName>
    </submittedName>
</protein>
<feature type="signal peptide" evidence="1">
    <location>
        <begin position="1"/>
        <end position="20"/>
    </location>
</feature>
<keyword evidence="1" id="KW-0732">Signal</keyword>
<reference evidence="2" key="1">
    <citation type="submission" date="2014-11" db="EMBL/GenBank/DDBJ databases">
        <authorList>
            <person name="Amaro Gonzalez C."/>
        </authorList>
    </citation>
    <scope>NUCLEOTIDE SEQUENCE</scope>
</reference>
<dbReference type="AlphaFoldDB" id="A0A0E9V5H1"/>
<proteinExistence type="predicted"/>
<evidence type="ECO:0000256" key="1">
    <source>
        <dbReference type="SAM" id="SignalP"/>
    </source>
</evidence>
<feature type="chain" id="PRO_5002433501" evidence="1">
    <location>
        <begin position="21"/>
        <end position="44"/>
    </location>
</feature>